<evidence type="ECO:0000313" key="3">
    <source>
        <dbReference type="Proteomes" id="UP001056429"/>
    </source>
</evidence>
<dbReference type="PANTHER" id="PTHR37305">
    <property type="entry name" value="INTEGRAL MEMBRANE PROTEIN-RELATED"/>
    <property type="match status" value="1"/>
</dbReference>
<evidence type="ECO:0000256" key="1">
    <source>
        <dbReference type="SAM" id="Phobius"/>
    </source>
</evidence>
<dbReference type="AlphaFoldDB" id="A0A9J6P633"/>
<name>A0A9J6P633_9CLOT</name>
<feature type="transmembrane region" description="Helical" evidence="1">
    <location>
        <begin position="247"/>
        <end position="267"/>
    </location>
</feature>
<feature type="transmembrane region" description="Helical" evidence="1">
    <location>
        <begin position="56"/>
        <end position="82"/>
    </location>
</feature>
<reference evidence="2" key="2">
    <citation type="submission" date="2021-04" db="EMBL/GenBank/DDBJ databases">
        <authorList>
            <person name="Dong X."/>
        </authorList>
    </citation>
    <scope>NUCLEOTIDE SEQUENCE</scope>
    <source>
        <strain evidence="2">ZWT</strain>
    </source>
</reference>
<dbReference type="Pfam" id="PF12730">
    <property type="entry name" value="ABC2_membrane_4"/>
    <property type="match status" value="1"/>
</dbReference>
<sequence>MWRLYCSEFKRLWGRKLTLLCAVAIPFIVALSSKYYLENNLAFDVTSPQYTSISNFPVAAIQEQLIFSFNLIAIFLTVLCVTQEFKGGYMRMVLVRPIKRSHVFWAKYLVVLSSIFMLLVEYYVFSSIIGRIVFQRVDNVAVFYMDKLLDNPQMFIYSIKYYLYSFLTLSIITGVIFLISTIGSNMVISTGVNLGFVLTSLVYPTVISVFLRSGNFNINKLRLLSITEIQHKGLAAGLGMHSYLNSFMLLVLGVYGVLGIVLSYLIYKRKDQLI</sequence>
<dbReference type="RefSeq" id="WP_250860733.1">
    <property type="nucleotide sequence ID" value="NZ_JAGSOJ010000004.1"/>
</dbReference>
<dbReference type="PANTHER" id="PTHR37305:SF1">
    <property type="entry name" value="MEMBRANE PROTEIN"/>
    <property type="match status" value="1"/>
</dbReference>
<dbReference type="Proteomes" id="UP001056429">
    <property type="component" value="Unassembled WGS sequence"/>
</dbReference>
<gene>
    <name evidence="2" type="ORF">KDK92_17785</name>
</gene>
<feature type="transmembrane region" description="Helical" evidence="1">
    <location>
        <begin position="191"/>
        <end position="211"/>
    </location>
</feature>
<proteinExistence type="predicted"/>
<feature type="transmembrane region" description="Helical" evidence="1">
    <location>
        <begin position="161"/>
        <end position="179"/>
    </location>
</feature>
<evidence type="ECO:0000313" key="2">
    <source>
        <dbReference type="EMBL" id="MCM1991590.1"/>
    </source>
</evidence>
<accession>A0A9J6P633</accession>
<reference evidence="2" key="1">
    <citation type="journal article" date="2021" name="mSystems">
        <title>Bacteria and Archaea Synergistically Convert Glycine Betaine to Biogenic Methane in the Formosa Cold Seep of the South China Sea.</title>
        <authorList>
            <person name="Li L."/>
            <person name="Zhang W."/>
            <person name="Zhang S."/>
            <person name="Song L."/>
            <person name="Sun Q."/>
            <person name="Zhang H."/>
            <person name="Xiang H."/>
            <person name="Dong X."/>
        </authorList>
    </citation>
    <scope>NUCLEOTIDE SEQUENCE</scope>
    <source>
        <strain evidence="2">ZWT</strain>
    </source>
</reference>
<dbReference type="EMBL" id="JAGSOJ010000004">
    <property type="protein sequence ID" value="MCM1991590.1"/>
    <property type="molecule type" value="Genomic_DNA"/>
</dbReference>
<organism evidence="2 3">
    <name type="scientific">Oceanirhabdus seepicola</name>
    <dbReference type="NCBI Taxonomy" id="2828781"/>
    <lineage>
        <taxon>Bacteria</taxon>
        <taxon>Bacillati</taxon>
        <taxon>Bacillota</taxon>
        <taxon>Clostridia</taxon>
        <taxon>Eubacteriales</taxon>
        <taxon>Clostridiaceae</taxon>
        <taxon>Oceanirhabdus</taxon>
    </lineage>
</organism>
<keyword evidence="1" id="KW-0812">Transmembrane</keyword>
<comment type="caution">
    <text evidence="2">The sequence shown here is derived from an EMBL/GenBank/DDBJ whole genome shotgun (WGS) entry which is preliminary data.</text>
</comment>
<keyword evidence="1" id="KW-1133">Transmembrane helix</keyword>
<keyword evidence="3" id="KW-1185">Reference proteome</keyword>
<feature type="transmembrane region" description="Helical" evidence="1">
    <location>
        <begin position="103"/>
        <end position="125"/>
    </location>
</feature>
<protein>
    <submittedName>
        <fullName evidence="2">ABC transporter permease</fullName>
    </submittedName>
</protein>
<keyword evidence="1" id="KW-0472">Membrane</keyword>